<dbReference type="SFLD" id="SFLDG01151">
    <property type="entry name" value="Main.2:_Nu-like"/>
    <property type="match status" value="1"/>
</dbReference>
<dbReference type="InterPro" id="IPR036282">
    <property type="entry name" value="Glutathione-S-Trfase_C_sf"/>
</dbReference>
<evidence type="ECO:0000313" key="10">
    <source>
        <dbReference type="Proteomes" id="UP000767238"/>
    </source>
</evidence>
<comment type="subcellular location">
    <subcellularLocation>
        <location evidence="1">Nucleus</location>
        <location evidence="1">Nucleolus</location>
    </subcellularLocation>
</comment>
<keyword evidence="5" id="KW-0539">Nucleus</keyword>
<dbReference type="FunFam" id="2.130.10.10:FF:000549">
    <property type="entry name" value="Small nucleolar ribonucleoprotein complex subunit"/>
    <property type="match status" value="1"/>
</dbReference>
<dbReference type="SUPFAM" id="SSF52833">
    <property type="entry name" value="Thioredoxin-like"/>
    <property type="match status" value="1"/>
</dbReference>
<dbReference type="Pfam" id="PF02798">
    <property type="entry name" value="GST_N"/>
    <property type="match status" value="1"/>
</dbReference>
<feature type="region of interest" description="Disordered" evidence="6">
    <location>
        <begin position="1"/>
        <end position="106"/>
    </location>
</feature>
<dbReference type="CDD" id="cd10291">
    <property type="entry name" value="GST_C_YfcG_like"/>
    <property type="match status" value="1"/>
</dbReference>
<dbReference type="SFLD" id="SFLDS00019">
    <property type="entry name" value="Glutathione_Transferase_(cytos"/>
    <property type="match status" value="1"/>
</dbReference>
<proteinExistence type="predicted"/>
<dbReference type="Gene3D" id="3.40.30.10">
    <property type="entry name" value="Glutaredoxin"/>
    <property type="match status" value="1"/>
</dbReference>
<feature type="domain" description="GST C-terminal" evidence="8">
    <location>
        <begin position="776"/>
        <end position="906"/>
    </location>
</feature>
<evidence type="ECO:0000256" key="5">
    <source>
        <dbReference type="ARBA" id="ARBA00023242"/>
    </source>
</evidence>
<dbReference type="InterPro" id="IPR045161">
    <property type="entry name" value="Utp18"/>
</dbReference>
<evidence type="ECO:0000256" key="6">
    <source>
        <dbReference type="SAM" id="MobiDB-lite"/>
    </source>
</evidence>
<evidence type="ECO:0000256" key="1">
    <source>
        <dbReference type="ARBA" id="ARBA00004604"/>
    </source>
</evidence>
<dbReference type="Pfam" id="PF00043">
    <property type="entry name" value="GST_C"/>
    <property type="match status" value="1"/>
</dbReference>
<reference evidence="9" key="2">
    <citation type="submission" date="2021-08" db="EMBL/GenBank/DDBJ databases">
        <authorList>
            <person name="Gostincar C."/>
            <person name="Sun X."/>
            <person name="Song Z."/>
            <person name="Gunde-Cimerman N."/>
        </authorList>
    </citation>
    <scope>NUCLEOTIDE SEQUENCE</scope>
    <source>
        <strain evidence="9">EXF-8016</strain>
    </source>
</reference>
<accession>A0A9P8KD82</accession>
<reference evidence="9" key="1">
    <citation type="journal article" date="2021" name="J Fungi (Basel)">
        <title>Virulence traits and population genomics of the black yeast Aureobasidium melanogenum.</title>
        <authorList>
            <person name="Cernosa A."/>
            <person name="Sun X."/>
            <person name="Gostincar C."/>
            <person name="Fang C."/>
            <person name="Gunde-Cimerman N."/>
            <person name="Song Z."/>
        </authorList>
    </citation>
    <scope>NUCLEOTIDE SEQUENCE</scope>
    <source>
        <strain evidence="9">EXF-8016</strain>
    </source>
</reference>
<dbReference type="Proteomes" id="UP000767238">
    <property type="component" value="Unassembled WGS sequence"/>
</dbReference>
<gene>
    <name evidence="9" type="ORF">KCV03_g389</name>
</gene>
<evidence type="ECO:0000256" key="4">
    <source>
        <dbReference type="ARBA" id="ARBA00022737"/>
    </source>
</evidence>
<feature type="region of interest" description="Disordered" evidence="6">
    <location>
        <begin position="199"/>
        <end position="238"/>
    </location>
</feature>
<dbReference type="PROSITE" id="PS50404">
    <property type="entry name" value="GST_NTER"/>
    <property type="match status" value="1"/>
</dbReference>
<feature type="domain" description="GST N-terminal" evidence="7">
    <location>
        <begin position="684"/>
        <end position="769"/>
    </location>
</feature>
<feature type="compositionally biased region" description="Acidic residues" evidence="6">
    <location>
        <begin position="132"/>
        <end position="148"/>
    </location>
</feature>
<dbReference type="InterPro" id="IPR040079">
    <property type="entry name" value="Glutathione_S-Trfase"/>
</dbReference>
<protein>
    <submittedName>
        <fullName evidence="9">WD40 repeat-like protein</fullName>
    </submittedName>
</protein>
<dbReference type="GO" id="GO:0032040">
    <property type="term" value="C:small-subunit processome"/>
    <property type="evidence" value="ECO:0007669"/>
    <property type="project" value="TreeGrafter"/>
</dbReference>
<dbReference type="SFLD" id="SFLDG00358">
    <property type="entry name" value="Main_(cytGST)"/>
    <property type="match status" value="1"/>
</dbReference>
<dbReference type="SUPFAM" id="SSF50978">
    <property type="entry name" value="WD40 repeat-like"/>
    <property type="match status" value="1"/>
</dbReference>
<dbReference type="PROSITE" id="PS50405">
    <property type="entry name" value="GST_CTER"/>
    <property type="match status" value="1"/>
</dbReference>
<feature type="non-terminal residue" evidence="9">
    <location>
        <position position="936"/>
    </location>
</feature>
<feature type="compositionally biased region" description="Acidic residues" evidence="6">
    <location>
        <begin position="50"/>
        <end position="66"/>
    </location>
</feature>
<feature type="region of interest" description="Disordered" evidence="6">
    <location>
        <begin position="912"/>
        <end position="936"/>
    </location>
</feature>
<dbReference type="PANTHER" id="PTHR18359">
    <property type="entry name" value="WD-REPEAT PROTEIN-RELATED"/>
    <property type="match status" value="1"/>
</dbReference>
<dbReference type="EMBL" id="JAHFYH010000001">
    <property type="protein sequence ID" value="KAH0237968.1"/>
    <property type="molecule type" value="Genomic_DNA"/>
</dbReference>
<dbReference type="InterPro" id="IPR036322">
    <property type="entry name" value="WD40_repeat_dom_sf"/>
</dbReference>
<feature type="compositionally biased region" description="Low complexity" evidence="6">
    <location>
        <begin position="16"/>
        <end position="28"/>
    </location>
</feature>
<dbReference type="PANTHER" id="PTHR18359:SF0">
    <property type="entry name" value="U3 SMALL NUCLEOLAR RNA-ASSOCIATED PROTEIN 18 HOMOLOG"/>
    <property type="match status" value="1"/>
</dbReference>
<dbReference type="InterPro" id="IPR036249">
    <property type="entry name" value="Thioredoxin-like_sf"/>
</dbReference>
<dbReference type="GO" id="GO:0034388">
    <property type="term" value="C:Pwp2p-containing subcomplex of 90S preribosome"/>
    <property type="evidence" value="ECO:0007669"/>
    <property type="project" value="TreeGrafter"/>
</dbReference>
<feature type="compositionally biased region" description="Acidic residues" evidence="6">
    <location>
        <begin position="87"/>
        <end position="106"/>
    </location>
</feature>
<dbReference type="Gene3D" id="1.20.1050.10">
    <property type="match status" value="1"/>
</dbReference>
<comment type="caution">
    <text evidence="9">The sequence shown here is derived from an EMBL/GenBank/DDBJ whole genome shotgun (WGS) entry which is preliminary data.</text>
</comment>
<sequence>MARTKNKKDSRQNGVKAKAAAPARKSAPVQDDSASDMSDIEHYDAPAGQDDMDMSEDDKDAAEEELERAVFGDSMGFRAGLAGFETGLDDEDSAEEGAAASEDEQTYDGLADADLFFTDVGASTDLQPVPVTEEEEEEDGAAWQDSDDERMVVSLASVPRLRKLRRTEAEDVISGKEYVRRLRKHYEMLNPVPDWAVEAAQKGPRKKRRLSYDDLDAESDEDMDIDDEDGDDDVSAEPLSKLLQGGGLVRRTENKKRKLRPEVIDIQRTKDIGTTQPSAITSLQYHPELPLLLSSGPSSTLYLHHIVASPPAPEANPLLTSLHIRKTPLTTTAFHPNDPRIFLSARRRYFHVWNLETGKVEKIARIYGHQHEQRSMERFKLSPDGRSMALIGSARKGGGVINILDAYTLQWASQVRVESNNGIADFAWWRDSRGMSIAGKNGEVTEWNIDEQRAVARWQDEGAVGTTTITLGGDNGNAGSPIGKDRWVAVGSSSGVVNIYDRRAWLVASSSSTDPLASPVPSAPKPTRALDNLTTPISHLTFSPDGQMLVMASRWKKDALRIVHLPTCTVFKNWPTSNTPLGRITGVAFAPGSDGLAVANEQGKIRIDGAENFLRMYLPYDSLESTSRRSHMIILLCLFIMLHVLSIKAAHGGYHVFYKTFALGVLDKHRSVTTPQVSEAIRPVNTTTNDSLGTPNGHKVHIAFEELGLNYNVHKIDISKNTQKEEWFLKICPNGRIPAMVDKTSGKEKRLFEGGAMLLYLTDKYDKDNKISFDHDSDEYWETVEWIVWMQSGLGPMQGQANHFYRYAPEKIEYGINRYQTETKRLYQVLNDRLAQQEKAGQGLWLVGNKFTIADIACFSWVNWGAWAGVETKPFPEIERWLDAINARPAVQRGVNIPDEFKLKEIMSSKEKADEHAKKASAWVMQGQEADQKKHA</sequence>
<keyword evidence="3" id="KW-0853">WD repeat</keyword>
<feature type="compositionally biased region" description="Acidic residues" evidence="6">
    <location>
        <begin position="213"/>
        <end position="235"/>
    </location>
</feature>
<dbReference type="Gene3D" id="2.130.10.10">
    <property type="entry name" value="YVTN repeat-like/Quinoprotein amine dehydrogenase"/>
    <property type="match status" value="1"/>
</dbReference>
<dbReference type="InterPro" id="IPR004045">
    <property type="entry name" value="Glutathione_S-Trfase_N"/>
</dbReference>
<keyword evidence="2" id="KW-0698">rRNA processing</keyword>
<dbReference type="InterPro" id="IPR015943">
    <property type="entry name" value="WD40/YVTN_repeat-like_dom_sf"/>
</dbReference>
<name>A0A9P8KD82_AURME</name>
<feature type="region of interest" description="Disordered" evidence="6">
    <location>
        <begin position="124"/>
        <end position="148"/>
    </location>
</feature>
<dbReference type="GO" id="GO:0006364">
    <property type="term" value="P:rRNA processing"/>
    <property type="evidence" value="ECO:0007669"/>
    <property type="project" value="UniProtKB-KW"/>
</dbReference>
<dbReference type="InterPro" id="IPR004046">
    <property type="entry name" value="GST_C"/>
</dbReference>
<evidence type="ECO:0000256" key="3">
    <source>
        <dbReference type="ARBA" id="ARBA00022574"/>
    </source>
</evidence>
<evidence type="ECO:0000259" key="7">
    <source>
        <dbReference type="PROSITE" id="PS50404"/>
    </source>
</evidence>
<dbReference type="AlphaFoldDB" id="A0A9P8KD82"/>
<dbReference type="SUPFAM" id="SSF47616">
    <property type="entry name" value="GST C-terminal domain-like"/>
    <property type="match status" value="1"/>
</dbReference>
<evidence type="ECO:0000259" key="8">
    <source>
        <dbReference type="PROSITE" id="PS50405"/>
    </source>
</evidence>
<dbReference type="CDD" id="cd03048">
    <property type="entry name" value="GST_N_Ure2p_like"/>
    <property type="match status" value="1"/>
</dbReference>
<keyword evidence="4" id="KW-0677">Repeat</keyword>
<evidence type="ECO:0000256" key="2">
    <source>
        <dbReference type="ARBA" id="ARBA00022552"/>
    </source>
</evidence>
<evidence type="ECO:0000313" key="9">
    <source>
        <dbReference type="EMBL" id="KAH0237968.1"/>
    </source>
</evidence>
<organism evidence="9 10">
    <name type="scientific">Aureobasidium melanogenum</name>
    <name type="common">Aureobasidium pullulans var. melanogenum</name>
    <dbReference type="NCBI Taxonomy" id="46634"/>
    <lineage>
        <taxon>Eukaryota</taxon>
        <taxon>Fungi</taxon>
        <taxon>Dikarya</taxon>
        <taxon>Ascomycota</taxon>
        <taxon>Pezizomycotina</taxon>
        <taxon>Dothideomycetes</taxon>
        <taxon>Dothideomycetidae</taxon>
        <taxon>Dothideales</taxon>
        <taxon>Saccotheciaceae</taxon>
        <taxon>Aureobasidium</taxon>
    </lineage>
</organism>
<dbReference type="InterPro" id="IPR010987">
    <property type="entry name" value="Glutathione-S-Trfase_C-like"/>
</dbReference>